<name>A0ABP8VET9_9HYPH</name>
<organism evidence="1 2">
    <name type="scientific">Bartonella pachyuromydis</name>
    <dbReference type="NCBI Taxonomy" id="931097"/>
    <lineage>
        <taxon>Bacteria</taxon>
        <taxon>Pseudomonadati</taxon>
        <taxon>Pseudomonadota</taxon>
        <taxon>Alphaproteobacteria</taxon>
        <taxon>Hyphomicrobiales</taxon>
        <taxon>Bartonellaceae</taxon>
        <taxon>Bartonella</taxon>
    </lineage>
</organism>
<reference evidence="2" key="1">
    <citation type="journal article" date="2019" name="Int. J. Syst. Evol. Microbiol.">
        <title>The Global Catalogue of Microorganisms (GCM) 10K type strain sequencing project: providing services to taxonomists for standard genome sequencing and annotation.</title>
        <authorList>
            <consortium name="The Broad Institute Genomics Platform"/>
            <consortium name="The Broad Institute Genome Sequencing Center for Infectious Disease"/>
            <person name="Wu L."/>
            <person name="Ma J."/>
        </authorList>
    </citation>
    <scope>NUCLEOTIDE SEQUENCE [LARGE SCALE GENOMIC DNA]</scope>
    <source>
        <strain evidence="2">JCM 17714</strain>
    </source>
</reference>
<evidence type="ECO:0000313" key="1">
    <source>
        <dbReference type="EMBL" id="GAA4661351.1"/>
    </source>
</evidence>
<evidence type="ECO:0000313" key="2">
    <source>
        <dbReference type="Proteomes" id="UP001501699"/>
    </source>
</evidence>
<protein>
    <submittedName>
        <fullName evidence="1">Uncharacterized protein</fullName>
    </submittedName>
</protein>
<sequence>MMVEQKRYANTPTLVDYLSHSAVQLLDIHTILLKAREGHMGEKPNLLRQIDSTKKQLDEISQALILEYRKRQENERFLKQILLSIADQLFALNSSFKETGRLFFQEMRILQSQMQCFYEGKEKQHLLNSQEAFCSSSKIDEVIKQLQKARKKLIVESPHLFEKEYSSSEKESF</sequence>
<accession>A0ABP8VET9</accession>
<proteinExistence type="predicted"/>
<dbReference type="Proteomes" id="UP001501699">
    <property type="component" value="Unassembled WGS sequence"/>
</dbReference>
<keyword evidence="2" id="KW-1185">Reference proteome</keyword>
<comment type="caution">
    <text evidence="1">The sequence shown here is derived from an EMBL/GenBank/DDBJ whole genome shotgun (WGS) entry which is preliminary data.</text>
</comment>
<dbReference type="EMBL" id="BAABJA010000003">
    <property type="protein sequence ID" value="GAA4661351.1"/>
    <property type="molecule type" value="Genomic_DNA"/>
</dbReference>
<gene>
    <name evidence="1" type="ORF">GCM10023262_06440</name>
</gene>